<dbReference type="OrthoDB" id="2150401at2"/>
<keyword evidence="3" id="KW-1185">Reference proteome</keyword>
<dbReference type="RefSeq" id="WP_148621837.1">
    <property type="nucleotide sequence ID" value="NZ_SDGZ01000005.1"/>
</dbReference>
<sequence length="73" mass="7765">MNKTEFASVATTVLTALATFYLAITKIWNLPLGSEVSSTIYAIVALIASVLGGSTIGKISTRNKDKESTNEQN</sequence>
<dbReference type="Proteomes" id="UP000371977">
    <property type="component" value="Unassembled WGS sequence"/>
</dbReference>
<dbReference type="AlphaFoldDB" id="A0A6C2CC91"/>
<evidence type="ECO:0008006" key="4">
    <source>
        <dbReference type="Google" id="ProtNLM"/>
    </source>
</evidence>
<gene>
    <name evidence="2" type="ORF">ESZ50_01500</name>
</gene>
<accession>A0A6C2CC91</accession>
<feature type="transmembrane region" description="Helical" evidence="1">
    <location>
        <begin position="38"/>
        <end position="57"/>
    </location>
</feature>
<proteinExistence type="predicted"/>
<keyword evidence="1" id="KW-0812">Transmembrane</keyword>
<evidence type="ECO:0000313" key="3">
    <source>
        <dbReference type="Proteomes" id="UP000371977"/>
    </source>
</evidence>
<evidence type="ECO:0000313" key="2">
    <source>
        <dbReference type="EMBL" id="TYC50745.1"/>
    </source>
</evidence>
<name>A0A6C2CC91_9LACO</name>
<keyword evidence="1" id="KW-1133">Transmembrane helix</keyword>
<protein>
    <recommendedName>
        <fullName evidence="4">Holin</fullName>
    </recommendedName>
</protein>
<reference evidence="2 3" key="1">
    <citation type="submission" date="2019-01" db="EMBL/GenBank/DDBJ databases">
        <title>Weissella sp. nov., a novel lactic acid bacterium isolated from animal feces.</title>
        <authorList>
            <person name="Wang L.-T."/>
        </authorList>
    </citation>
    <scope>NUCLEOTIDE SEQUENCE [LARGE SCALE GENOMIC DNA]</scope>
    <source>
        <strain evidence="2 3">8H-2</strain>
    </source>
</reference>
<organism evidence="2 3">
    <name type="scientific">Weissella muntiaci</name>
    <dbReference type="NCBI Taxonomy" id="2508881"/>
    <lineage>
        <taxon>Bacteria</taxon>
        <taxon>Bacillati</taxon>
        <taxon>Bacillota</taxon>
        <taxon>Bacilli</taxon>
        <taxon>Lactobacillales</taxon>
        <taxon>Lactobacillaceae</taxon>
        <taxon>Weissella</taxon>
    </lineage>
</organism>
<keyword evidence="1" id="KW-0472">Membrane</keyword>
<dbReference type="EMBL" id="SDGZ01000005">
    <property type="protein sequence ID" value="TYC50745.1"/>
    <property type="molecule type" value="Genomic_DNA"/>
</dbReference>
<evidence type="ECO:0000256" key="1">
    <source>
        <dbReference type="SAM" id="Phobius"/>
    </source>
</evidence>
<comment type="caution">
    <text evidence="2">The sequence shown here is derived from an EMBL/GenBank/DDBJ whole genome shotgun (WGS) entry which is preliminary data.</text>
</comment>